<evidence type="ECO:0000313" key="1">
    <source>
        <dbReference type="Proteomes" id="UP001732720"/>
    </source>
</evidence>
<dbReference type="Proteomes" id="UP001732720">
    <property type="component" value="Chromosome 5"/>
</dbReference>
<name>A0AC58MIC3_CASCN</name>
<evidence type="ECO:0000313" key="2">
    <source>
        <dbReference type="RefSeq" id="XP_073929156.1"/>
    </source>
</evidence>
<feature type="non-terminal residue" evidence="2">
    <location>
        <position position="1"/>
    </location>
</feature>
<gene>
    <name evidence="2" type="primary">LOC141423237</name>
</gene>
<reference evidence="2" key="1">
    <citation type="submission" date="2025-08" db="UniProtKB">
        <authorList>
            <consortium name="RefSeq"/>
        </authorList>
    </citation>
    <scope>IDENTIFICATION</scope>
</reference>
<organism evidence="1 2">
    <name type="scientific">Castor canadensis</name>
    <name type="common">American beaver</name>
    <dbReference type="NCBI Taxonomy" id="51338"/>
    <lineage>
        <taxon>Eukaryota</taxon>
        <taxon>Metazoa</taxon>
        <taxon>Chordata</taxon>
        <taxon>Craniata</taxon>
        <taxon>Vertebrata</taxon>
        <taxon>Euteleostomi</taxon>
        <taxon>Mammalia</taxon>
        <taxon>Eutheria</taxon>
        <taxon>Euarchontoglires</taxon>
        <taxon>Glires</taxon>
        <taxon>Rodentia</taxon>
        <taxon>Castorimorpha</taxon>
        <taxon>Castoridae</taxon>
        <taxon>Castor</taxon>
    </lineage>
</organism>
<accession>A0AC58MIC3</accession>
<sequence length="306" mass="34158">FPGSAQLLFNKTDFVEFTACNETVVIPCFISNLGTKNINELYIKWIFKGKNVLIFDGAVNRSSPHAEFSSAKIDITELLKGNASLKLNKVHAIVGNYTCEVTELIREGETTVELKYRVALSILLFWVQFTLLVIKSAPDLLNEKIFVLFVTAILITVSVIFGATTFSSGEYSKKKNNGLRSLVIPLMIYIFVQNYKFKPRVGWNFCGVVMSTVLHLLGSALAMSGQYFSGSVCEAAHGSLLISGLSIIALAELFGLVYMRWMGKSVLFLFSSAKNFRYIKWKIILVDSSNLGPKKCIIIVKLRKYN</sequence>
<keyword evidence="1" id="KW-1185">Reference proteome</keyword>
<protein>
    <submittedName>
        <fullName evidence="2">Leukocyte surface antigen CD47-like</fullName>
    </submittedName>
</protein>
<dbReference type="RefSeq" id="XP_073929156.1">
    <property type="nucleotide sequence ID" value="XM_074073055.1"/>
</dbReference>
<proteinExistence type="predicted"/>